<sequence>MYDARTASPWGSHVRFRVPLPDQASGLPTPSSRGGRFMNNGGGHSGGAAGGSTVAFTKGPPQMIYVGVYQKRPMVGDAHLGDLEVPLSALTDSTPLEQWLPLRRGGQSASSAAWFLHLRATLRFVPLKAASAN</sequence>
<proteinExistence type="predicted"/>
<protein>
    <submittedName>
        <fullName evidence="2">Uncharacterized protein</fullName>
    </submittedName>
</protein>
<accession>A0A7S2FJM5</accession>
<dbReference type="InterPro" id="IPR035892">
    <property type="entry name" value="C2_domain_sf"/>
</dbReference>
<feature type="compositionally biased region" description="Gly residues" evidence="1">
    <location>
        <begin position="40"/>
        <end position="50"/>
    </location>
</feature>
<feature type="region of interest" description="Disordered" evidence="1">
    <location>
        <begin position="20"/>
        <end position="53"/>
    </location>
</feature>
<organism evidence="2">
    <name type="scientific">Florenciella parvula</name>
    <dbReference type="NCBI Taxonomy" id="236787"/>
    <lineage>
        <taxon>Eukaryota</taxon>
        <taxon>Sar</taxon>
        <taxon>Stramenopiles</taxon>
        <taxon>Ochrophyta</taxon>
        <taxon>Dictyochophyceae</taxon>
        <taxon>Florenciellales</taxon>
        <taxon>Florenciella</taxon>
    </lineage>
</organism>
<evidence type="ECO:0000313" key="2">
    <source>
        <dbReference type="EMBL" id="CAD9395979.1"/>
    </source>
</evidence>
<reference evidence="2" key="1">
    <citation type="submission" date="2021-01" db="EMBL/GenBank/DDBJ databases">
        <authorList>
            <person name="Corre E."/>
            <person name="Pelletier E."/>
            <person name="Niang G."/>
            <person name="Scheremetjew M."/>
            <person name="Finn R."/>
            <person name="Kale V."/>
            <person name="Holt S."/>
            <person name="Cochrane G."/>
            <person name="Meng A."/>
            <person name="Brown T."/>
            <person name="Cohen L."/>
        </authorList>
    </citation>
    <scope>NUCLEOTIDE SEQUENCE</scope>
    <source>
        <strain evidence="2">RCC1693</strain>
    </source>
</reference>
<dbReference type="AlphaFoldDB" id="A0A7S2FJM5"/>
<evidence type="ECO:0000256" key="1">
    <source>
        <dbReference type="SAM" id="MobiDB-lite"/>
    </source>
</evidence>
<dbReference type="EMBL" id="HBGT01007183">
    <property type="protein sequence ID" value="CAD9395979.1"/>
    <property type="molecule type" value="Transcribed_RNA"/>
</dbReference>
<name>A0A7S2FJM5_9STRA</name>
<gene>
    <name evidence="2" type="ORF">FPAR1323_LOCUS3897</name>
</gene>
<dbReference type="SUPFAM" id="SSF49562">
    <property type="entry name" value="C2 domain (Calcium/lipid-binding domain, CaLB)"/>
    <property type="match status" value="1"/>
</dbReference>